<accession>A0A183U874</accession>
<dbReference type="WBParaSite" id="TCNE_0000469401-mRNA-1">
    <property type="protein sequence ID" value="TCNE_0000469401-mRNA-1"/>
    <property type="gene ID" value="TCNE_0000469401"/>
</dbReference>
<sequence>MGFTHDEKKSPFEQVRSLSQSSRSSTTTPANVMVNIGDDEEGEHFNFKTPSTQQTNDLDHHQESELNSNYMVHQNGTARPLNNAKATETGILPWLTNVSKESKLGSNLNANCVFQERMWDCNLAR</sequence>
<feature type="compositionally biased region" description="Low complexity" evidence="1">
    <location>
        <begin position="16"/>
        <end position="28"/>
    </location>
</feature>
<evidence type="ECO:0000256" key="1">
    <source>
        <dbReference type="SAM" id="MobiDB-lite"/>
    </source>
</evidence>
<organism evidence="3 4">
    <name type="scientific">Toxocara canis</name>
    <name type="common">Canine roundworm</name>
    <dbReference type="NCBI Taxonomy" id="6265"/>
    <lineage>
        <taxon>Eukaryota</taxon>
        <taxon>Metazoa</taxon>
        <taxon>Ecdysozoa</taxon>
        <taxon>Nematoda</taxon>
        <taxon>Chromadorea</taxon>
        <taxon>Rhabditida</taxon>
        <taxon>Spirurina</taxon>
        <taxon>Ascaridomorpha</taxon>
        <taxon>Ascaridoidea</taxon>
        <taxon>Toxocaridae</taxon>
        <taxon>Toxocara</taxon>
    </lineage>
</organism>
<dbReference type="Proteomes" id="UP000050794">
    <property type="component" value="Unassembled WGS sequence"/>
</dbReference>
<gene>
    <name evidence="2" type="ORF">TCNE_LOCUS4694</name>
</gene>
<dbReference type="EMBL" id="UYWY01008651">
    <property type="protein sequence ID" value="VDM31692.1"/>
    <property type="molecule type" value="Genomic_DNA"/>
</dbReference>
<evidence type="ECO:0000313" key="2">
    <source>
        <dbReference type="EMBL" id="VDM31692.1"/>
    </source>
</evidence>
<proteinExistence type="predicted"/>
<evidence type="ECO:0000313" key="4">
    <source>
        <dbReference type="WBParaSite" id="TCNE_0000469401-mRNA-1"/>
    </source>
</evidence>
<keyword evidence="3" id="KW-1185">Reference proteome</keyword>
<evidence type="ECO:0000313" key="3">
    <source>
        <dbReference type="Proteomes" id="UP000050794"/>
    </source>
</evidence>
<protein>
    <submittedName>
        <fullName evidence="4">Ovule protein</fullName>
    </submittedName>
</protein>
<feature type="region of interest" description="Disordered" evidence="1">
    <location>
        <begin position="1"/>
        <end position="59"/>
    </location>
</feature>
<name>A0A183U874_TOXCA</name>
<dbReference type="AlphaFoldDB" id="A0A183U874"/>
<reference evidence="2 3" key="2">
    <citation type="submission" date="2018-11" db="EMBL/GenBank/DDBJ databases">
        <authorList>
            <consortium name="Pathogen Informatics"/>
        </authorList>
    </citation>
    <scope>NUCLEOTIDE SEQUENCE [LARGE SCALE GENOMIC DNA]</scope>
</reference>
<feature type="compositionally biased region" description="Basic and acidic residues" evidence="1">
    <location>
        <begin position="1"/>
        <end position="11"/>
    </location>
</feature>
<reference evidence="4" key="1">
    <citation type="submission" date="2016-06" db="UniProtKB">
        <authorList>
            <consortium name="WormBaseParasite"/>
        </authorList>
    </citation>
    <scope>IDENTIFICATION</scope>
</reference>